<dbReference type="OrthoDB" id="6713581at2"/>
<feature type="domain" description="Spore protein YkvP/CgeB glycosyl transferase-like" evidence="1">
    <location>
        <begin position="200"/>
        <end position="319"/>
    </location>
</feature>
<name>R1ATL8_9FIRM</name>
<dbReference type="EMBL" id="ARZA01000221">
    <property type="protein sequence ID" value="EOC99971.1"/>
    <property type="molecule type" value="Genomic_DNA"/>
</dbReference>
<evidence type="ECO:0000259" key="1">
    <source>
        <dbReference type="Pfam" id="PF13524"/>
    </source>
</evidence>
<proteinExistence type="predicted"/>
<dbReference type="Proteomes" id="UP000013378">
    <property type="component" value="Unassembled WGS sequence"/>
</dbReference>
<evidence type="ECO:0000313" key="3">
    <source>
        <dbReference type="Proteomes" id="UP000013378"/>
    </source>
</evidence>
<comment type="caution">
    <text evidence="2">The sequence shown here is derived from an EMBL/GenBank/DDBJ whole genome shotgun (WGS) entry which is preliminary data.</text>
</comment>
<accession>R1ATL8</accession>
<dbReference type="Gene3D" id="3.40.50.2000">
    <property type="entry name" value="Glycogen Phosphorylase B"/>
    <property type="match status" value="1"/>
</dbReference>
<dbReference type="eggNOG" id="COG4641">
    <property type="taxonomic scope" value="Bacteria"/>
</dbReference>
<dbReference type="STRING" id="1304284.L21TH_2016"/>
<dbReference type="RefSeq" id="WP_006315288.1">
    <property type="nucleotide sequence ID" value="NZ_ARZA01000221.1"/>
</dbReference>
<keyword evidence="3" id="KW-1185">Reference proteome</keyword>
<dbReference type="AlphaFoldDB" id="R1ATL8"/>
<reference evidence="2 3" key="1">
    <citation type="journal article" date="2015" name="Geomicrobiol. J.">
        <title>Caldisalinibacter kiritimatiensis gen. nov., sp. nov., a moderately thermohalophilic thiosulfate-reducing bacterium from a hypersaline microbial mat.</title>
        <authorList>
            <person name="Ben Hania W."/>
            <person name="Joseph M."/>
            <person name="Fiebig A."/>
            <person name="Bunk B."/>
            <person name="Klenk H.-P."/>
            <person name="Fardeau M.-L."/>
            <person name="Spring S."/>
        </authorList>
    </citation>
    <scope>NUCLEOTIDE SEQUENCE [LARGE SCALE GENOMIC DNA]</scope>
    <source>
        <strain evidence="2 3">L21-TH-D2</strain>
    </source>
</reference>
<organism evidence="2 3">
    <name type="scientific">Caldisalinibacter kiritimatiensis</name>
    <dbReference type="NCBI Taxonomy" id="1304284"/>
    <lineage>
        <taxon>Bacteria</taxon>
        <taxon>Bacillati</taxon>
        <taxon>Bacillota</taxon>
        <taxon>Tissierellia</taxon>
        <taxon>Tissierellales</taxon>
        <taxon>Thermohalobacteraceae</taxon>
        <taxon>Caldisalinibacter</taxon>
    </lineage>
</organism>
<dbReference type="InterPro" id="IPR055259">
    <property type="entry name" value="YkvP/CgeB_Glyco_trans-like"/>
</dbReference>
<dbReference type="SUPFAM" id="SSF53756">
    <property type="entry name" value="UDP-Glycosyltransferase/glycogen phosphorylase"/>
    <property type="match status" value="1"/>
</dbReference>
<sequence length="325" mass="38766">MNNLKIVSILDKFSHECFKYECNLIHLKCYDWEDTINKTNSDILFVESAWEGIYGNWRGKVFDLHKNKDSTLKQIVSFCKKRNIPTVFWNKEDPENFYRFIEAAKLFDYVFTTDVNCIPLYKEILSHNRIYVLPFACQPRIHNPIGRNNEILGSVAFAGSWYNRGHGNRNENMEIILKPAFKYDLHIYDRFHNSNNNFFRFPDEYQPYIKGRKSYNEIIELYKKYPIFLNVNSVDNSPTMFSRRIFELLACGTCVISSYSIGIENTFKDIVLLSNSFEETDRYLYKLLNDERFREKLSIKGQNEVFSKHTYKHRLKFIIEKLKNI</sequence>
<evidence type="ECO:0000313" key="2">
    <source>
        <dbReference type="EMBL" id="EOC99971.1"/>
    </source>
</evidence>
<gene>
    <name evidence="2" type="ORF">L21TH_2016</name>
</gene>
<protein>
    <recommendedName>
        <fullName evidence="1">Spore protein YkvP/CgeB glycosyl transferase-like domain-containing protein</fullName>
    </recommendedName>
</protein>
<dbReference type="Pfam" id="PF13524">
    <property type="entry name" value="Glyco_trans_1_2"/>
    <property type="match status" value="1"/>
</dbReference>